<dbReference type="EC" id="4.2.1.96" evidence="3"/>
<dbReference type="InterPro" id="IPR001533">
    <property type="entry name" value="Pterin_deHydtase"/>
</dbReference>
<dbReference type="eggNOG" id="COG2154">
    <property type="taxonomic scope" value="Bacteria"/>
</dbReference>
<dbReference type="Pfam" id="PF01329">
    <property type="entry name" value="Pterin_4a"/>
    <property type="match status" value="1"/>
</dbReference>
<protein>
    <recommendedName>
        <fullName evidence="3">4a-hydroxytetrahydrobiopterin dehydratase</fullName>
        <ecNumber evidence="3">4.2.1.96</ecNumber>
    </recommendedName>
</protein>
<sequence length="118" mass="12704">MTTMTTLATQTCAPRSDALDDAALAALLPHVPDWTVSGGQLSRAFTFKNYYQTIAFVNALAYIAHSQDHHPELTVGYQLCTVHYRTHSVNQGGGGLSDNDFICAAKADLLYAQRGTAA</sequence>
<dbReference type="CDD" id="cd00913">
    <property type="entry name" value="PCD_DCoH_subfamily_a"/>
    <property type="match status" value="1"/>
</dbReference>
<keyword evidence="4 5" id="KW-0456">Lyase</keyword>
<keyword evidence="6" id="KW-1185">Reference proteome</keyword>
<proteinExistence type="inferred from homology"/>
<dbReference type="HOGENOM" id="CLU_081974_2_1_4"/>
<name>W0VAA3_9BURK</name>
<dbReference type="InterPro" id="IPR050376">
    <property type="entry name" value="Pterin-4-alpha-carb_dehyd"/>
</dbReference>
<dbReference type="PANTHER" id="PTHR42805:SF1">
    <property type="entry name" value="PTERIN-4-ALPHA-CARBINOLAMINE DEHYDRATASE-RELATED"/>
    <property type="match status" value="1"/>
</dbReference>
<dbReference type="STRING" id="1349767.GJA_3899"/>
<evidence type="ECO:0000256" key="3">
    <source>
        <dbReference type="ARBA" id="ARBA00013252"/>
    </source>
</evidence>
<dbReference type="NCBIfam" id="NF002019">
    <property type="entry name" value="PRK00823.1-4"/>
    <property type="match status" value="1"/>
</dbReference>
<dbReference type="PATRIC" id="fig|1349767.4.peg.484"/>
<dbReference type="SUPFAM" id="SSF55248">
    <property type="entry name" value="PCD-like"/>
    <property type="match status" value="1"/>
</dbReference>
<dbReference type="GO" id="GO:0008124">
    <property type="term" value="F:4-alpha-hydroxytetrahydrobiopterin dehydratase activity"/>
    <property type="evidence" value="ECO:0007669"/>
    <property type="project" value="UniProtKB-EC"/>
</dbReference>
<evidence type="ECO:0000313" key="6">
    <source>
        <dbReference type="Proteomes" id="UP000027604"/>
    </source>
</evidence>
<comment type="similarity">
    <text evidence="2">Belongs to the pterin-4-alpha-carbinolamine dehydratase family.</text>
</comment>
<dbReference type="Proteomes" id="UP000027604">
    <property type="component" value="Chromosome I"/>
</dbReference>
<evidence type="ECO:0000256" key="1">
    <source>
        <dbReference type="ARBA" id="ARBA00001554"/>
    </source>
</evidence>
<dbReference type="GO" id="GO:0006729">
    <property type="term" value="P:tetrahydrobiopterin biosynthetic process"/>
    <property type="evidence" value="ECO:0007669"/>
    <property type="project" value="InterPro"/>
</dbReference>
<accession>W0VAA3</accession>
<dbReference type="PANTHER" id="PTHR42805">
    <property type="entry name" value="PTERIN-4-ALPHA-CARBINOLAMINE DEHYDRATASE-RELATED"/>
    <property type="match status" value="1"/>
</dbReference>
<evidence type="ECO:0000256" key="4">
    <source>
        <dbReference type="ARBA" id="ARBA00023239"/>
    </source>
</evidence>
<dbReference type="Gene3D" id="3.30.1360.20">
    <property type="entry name" value="Transcriptional coactivator/pterin dehydratase"/>
    <property type="match status" value="1"/>
</dbReference>
<evidence type="ECO:0000256" key="2">
    <source>
        <dbReference type="ARBA" id="ARBA00006472"/>
    </source>
</evidence>
<dbReference type="AlphaFoldDB" id="W0VAA3"/>
<dbReference type="OrthoDB" id="9794987at2"/>
<dbReference type="KEGG" id="jag:GJA_3899"/>
<reference evidence="5 6" key="1">
    <citation type="journal article" date="2015" name="Genome Announc.">
        <title>Genome Sequence of Mushroom Soft-Rot Pathogen Janthinobacterium agaricidamnosum.</title>
        <authorList>
            <person name="Graupner K."/>
            <person name="Lackner G."/>
            <person name="Hertweck C."/>
        </authorList>
    </citation>
    <scope>NUCLEOTIDE SEQUENCE [LARGE SCALE GENOMIC DNA]</scope>
    <source>
        <strain evidence="6">NBRC 102515 / DSM 9628</strain>
    </source>
</reference>
<comment type="catalytic activity">
    <reaction evidence="1">
        <text>(4aS,6R)-4a-hydroxy-L-erythro-5,6,7,8-tetrahydrobiopterin = (6R)-L-erythro-6,7-dihydrobiopterin + H2O</text>
        <dbReference type="Rhea" id="RHEA:11920"/>
        <dbReference type="ChEBI" id="CHEBI:15377"/>
        <dbReference type="ChEBI" id="CHEBI:15642"/>
        <dbReference type="ChEBI" id="CHEBI:43120"/>
        <dbReference type="EC" id="4.2.1.96"/>
    </reaction>
</comment>
<dbReference type="EMBL" id="HG322949">
    <property type="protein sequence ID" value="CDG84510.1"/>
    <property type="molecule type" value="Genomic_DNA"/>
</dbReference>
<dbReference type="InterPro" id="IPR036428">
    <property type="entry name" value="PCD_sf"/>
</dbReference>
<evidence type="ECO:0000313" key="5">
    <source>
        <dbReference type="EMBL" id="CDG84510.1"/>
    </source>
</evidence>
<gene>
    <name evidence="5" type="ORF">GJA_3899</name>
</gene>
<organism evidence="5 6">
    <name type="scientific">Janthinobacterium agaricidamnosum NBRC 102515 = DSM 9628</name>
    <dbReference type="NCBI Taxonomy" id="1349767"/>
    <lineage>
        <taxon>Bacteria</taxon>
        <taxon>Pseudomonadati</taxon>
        <taxon>Pseudomonadota</taxon>
        <taxon>Betaproteobacteria</taxon>
        <taxon>Burkholderiales</taxon>
        <taxon>Oxalobacteraceae</taxon>
        <taxon>Janthinobacterium</taxon>
    </lineage>
</organism>